<dbReference type="AlphaFoldDB" id="A0A5Y4GKH8"/>
<protein>
    <submittedName>
        <fullName evidence="2">Uncharacterized protein</fullName>
    </submittedName>
</protein>
<gene>
    <name evidence="2" type="ORF">CJH67_09805</name>
</gene>
<evidence type="ECO:0000256" key="1">
    <source>
        <dbReference type="SAM" id="MobiDB-lite"/>
    </source>
</evidence>
<dbReference type="EMBL" id="AAGYAS010000002">
    <property type="protein sequence ID" value="EBT2138905.1"/>
    <property type="molecule type" value="Genomic_DNA"/>
</dbReference>
<feature type="region of interest" description="Disordered" evidence="1">
    <location>
        <begin position="1"/>
        <end position="24"/>
    </location>
</feature>
<organism evidence="2">
    <name type="scientific">Salmonella enterica</name>
    <name type="common">Salmonella choleraesuis</name>
    <dbReference type="NCBI Taxonomy" id="28901"/>
    <lineage>
        <taxon>Bacteria</taxon>
        <taxon>Pseudomonadati</taxon>
        <taxon>Pseudomonadota</taxon>
        <taxon>Gammaproteobacteria</taxon>
        <taxon>Enterobacterales</taxon>
        <taxon>Enterobacteriaceae</taxon>
        <taxon>Salmonella</taxon>
    </lineage>
</organism>
<comment type="caution">
    <text evidence="2">The sequence shown here is derived from an EMBL/GenBank/DDBJ whole genome shotgun (WGS) entry which is preliminary data.</text>
</comment>
<proteinExistence type="predicted"/>
<name>A0A5Y4GKH8_SALER</name>
<dbReference type="RefSeq" id="WP_116593350.1">
    <property type="nucleotide sequence ID" value="NZ_MYNX01000002.1"/>
</dbReference>
<accession>A0A5Y4GKH8</accession>
<sequence>MNTDENWRDEHDRKYQQWESDKSRTTSQVVEYVERWKAGAQSSEDTERCQTFFDIGYSPPDYVEHHTSASRPNPG</sequence>
<reference evidence="2" key="1">
    <citation type="submission" date="2018-07" db="EMBL/GenBank/DDBJ databases">
        <authorList>
            <consortium name="PulseNet: The National Subtyping Network for Foodborne Disease Surveillance"/>
            <person name="Tarr C.L."/>
            <person name="Trees E."/>
            <person name="Katz L.S."/>
            <person name="Carleton-Romer H.A."/>
            <person name="Stroika S."/>
            <person name="Kucerova Z."/>
            <person name="Roache K.F."/>
            <person name="Sabol A.L."/>
            <person name="Besser J."/>
            <person name="Gerner-Smidt P."/>
        </authorList>
    </citation>
    <scope>NUCLEOTIDE SEQUENCE</scope>
    <source>
        <strain evidence="2">2015AM-1590</strain>
    </source>
</reference>
<evidence type="ECO:0000313" key="2">
    <source>
        <dbReference type="EMBL" id="EBT2138905.1"/>
    </source>
</evidence>